<comment type="caution">
    <text evidence="1">The sequence shown here is derived from an EMBL/GenBank/DDBJ whole genome shotgun (WGS) entry which is preliminary data.</text>
</comment>
<dbReference type="AlphaFoldDB" id="A0AAN8PMZ9"/>
<sequence>MRENGGSEGRSGEVNRRWRNKEKRQFLAFGYIKEMKGVKIWEIRGRKERIFDCKSYEPWCFDKSRRLREERERETTRD</sequence>
<reference evidence="1 2" key="1">
    <citation type="submission" date="2023-10" db="EMBL/GenBank/DDBJ databases">
        <title>Genomes of two closely related lineages of the louse Polyplax serrata with different host specificities.</title>
        <authorList>
            <person name="Martinu J."/>
            <person name="Tarabai H."/>
            <person name="Stefka J."/>
            <person name="Hypsa V."/>
        </authorList>
    </citation>
    <scope>NUCLEOTIDE SEQUENCE [LARGE SCALE GENOMIC DNA]</scope>
    <source>
        <strain evidence="1">HR10_N</strain>
    </source>
</reference>
<evidence type="ECO:0000313" key="1">
    <source>
        <dbReference type="EMBL" id="KAK6639773.1"/>
    </source>
</evidence>
<accession>A0AAN8PMZ9</accession>
<evidence type="ECO:0000313" key="2">
    <source>
        <dbReference type="Proteomes" id="UP001372834"/>
    </source>
</evidence>
<organism evidence="1 2">
    <name type="scientific">Polyplax serrata</name>
    <name type="common">Common mouse louse</name>
    <dbReference type="NCBI Taxonomy" id="468196"/>
    <lineage>
        <taxon>Eukaryota</taxon>
        <taxon>Metazoa</taxon>
        <taxon>Ecdysozoa</taxon>
        <taxon>Arthropoda</taxon>
        <taxon>Hexapoda</taxon>
        <taxon>Insecta</taxon>
        <taxon>Pterygota</taxon>
        <taxon>Neoptera</taxon>
        <taxon>Paraneoptera</taxon>
        <taxon>Psocodea</taxon>
        <taxon>Troctomorpha</taxon>
        <taxon>Phthiraptera</taxon>
        <taxon>Anoplura</taxon>
        <taxon>Polyplacidae</taxon>
        <taxon>Polyplax</taxon>
    </lineage>
</organism>
<protein>
    <submittedName>
        <fullName evidence="1">Uncharacterized protein</fullName>
    </submittedName>
</protein>
<proteinExistence type="predicted"/>
<gene>
    <name evidence="1" type="ORF">RUM43_008048</name>
</gene>
<dbReference type="EMBL" id="JAWJWE010000003">
    <property type="protein sequence ID" value="KAK6639773.1"/>
    <property type="molecule type" value="Genomic_DNA"/>
</dbReference>
<name>A0AAN8PMZ9_POLSC</name>
<dbReference type="Proteomes" id="UP001372834">
    <property type="component" value="Unassembled WGS sequence"/>
</dbReference>